<keyword evidence="3" id="KW-1185">Reference proteome</keyword>
<dbReference type="HOGENOM" id="CLU_032582_0_0_1"/>
<dbReference type="OrthoDB" id="3056089at2759"/>
<sequence length="549" mass="62140">MPIQTIPQKNSQDEYDSDKPLSFPTSETDTPSSKRLVPPLEYDSLDRFLDRPTTLDSLMEFHAYTPENQAETSEEEDNKEIGLEGDPEVLERRKKDARNAKARVKRAAAKRAREVADEGMAEDGGSEVEEAPRKKKPKKKTKKKQNPLDIFNSDDDNAEEPAVRFTVYFTIEGPPPILATTSRSRAPPPKVLSVQKGPFFHLISDTYSTLKEHIAFETPCNVNLLAIEGLTWKFDKPLNGLRRKIANQIGYDALIAAVSKKPSDTCTIEMYMPPPRKDLPWPTGDPNQIDNAFDYDELVAAQAPQTLSVKDQIEIMARKSSENVQALKTRYPQDNDADHPGIAVYRDGDRCWRLTDIRYKVWGAAIANGSATIEKLPTSNHFDDKVKIFSALAQPPQHAQQPQNAIPFQPHQQQQYLPVQQYYGYPPQQYYFPLHPQYYPQQHAPPIHTHLGYGFPPAHAEQMVSLPGTALRLKVSLADFCDRYEISESNREKLKDLEYVPGNKLVEKLGEAEWRGIAKFSVLGWQGFLAAHQQFLLDVKEGRWATNSA</sequence>
<dbReference type="AlphaFoldDB" id="A0A0C3BHF2"/>
<evidence type="ECO:0000313" key="2">
    <source>
        <dbReference type="EMBL" id="KIM76787.1"/>
    </source>
</evidence>
<feature type="compositionally biased region" description="Acidic residues" evidence="1">
    <location>
        <begin position="72"/>
        <end position="88"/>
    </location>
</feature>
<gene>
    <name evidence="2" type="ORF">PILCRDRAFT_91423</name>
</gene>
<dbReference type="Proteomes" id="UP000054166">
    <property type="component" value="Unassembled WGS sequence"/>
</dbReference>
<feature type="compositionally biased region" description="Acidic residues" evidence="1">
    <location>
        <begin position="117"/>
        <end position="129"/>
    </location>
</feature>
<protein>
    <submittedName>
        <fullName evidence="2">Uncharacterized protein</fullName>
    </submittedName>
</protein>
<evidence type="ECO:0000313" key="3">
    <source>
        <dbReference type="Proteomes" id="UP000054166"/>
    </source>
</evidence>
<dbReference type="EMBL" id="KN833031">
    <property type="protein sequence ID" value="KIM76787.1"/>
    <property type="molecule type" value="Genomic_DNA"/>
</dbReference>
<organism evidence="2 3">
    <name type="scientific">Piloderma croceum (strain F 1598)</name>
    <dbReference type="NCBI Taxonomy" id="765440"/>
    <lineage>
        <taxon>Eukaryota</taxon>
        <taxon>Fungi</taxon>
        <taxon>Dikarya</taxon>
        <taxon>Basidiomycota</taxon>
        <taxon>Agaricomycotina</taxon>
        <taxon>Agaricomycetes</taxon>
        <taxon>Agaricomycetidae</taxon>
        <taxon>Atheliales</taxon>
        <taxon>Atheliaceae</taxon>
        <taxon>Piloderma</taxon>
    </lineage>
</organism>
<accession>A0A0C3BHF2</accession>
<evidence type="ECO:0000256" key="1">
    <source>
        <dbReference type="SAM" id="MobiDB-lite"/>
    </source>
</evidence>
<feature type="region of interest" description="Disordered" evidence="1">
    <location>
        <begin position="1"/>
        <end position="38"/>
    </location>
</feature>
<feature type="region of interest" description="Disordered" evidence="1">
    <location>
        <begin position="62"/>
        <end position="156"/>
    </location>
</feature>
<feature type="compositionally biased region" description="Basic residues" evidence="1">
    <location>
        <begin position="133"/>
        <end position="145"/>
    </location>
</feature>
<name>A0A0C3BHF2_PILCF</name>
<reference evidence="2 3" key="1">
    <citation type="submission" date="2014-04" db="EMBL/GenBank/DDBJ databases">
        <authorList>
            <consortium name="DOE Joint Genome Institute"/>
            <person name="Kuo A."/>
            <person name="Tarkka M."/>
            <person name="Buscot F."/>
            <person name="Kohler A."/>
            <person name="Nagy L.G."/>
            <person name="Floudas D."/>
            <person name="Copeland A."/>
            <person name="Barry K.W."/>
            <person name="Cichocki N."/>
            <person name="Veneault-Fourrey C."/>
            <person name="LaButti K."/>
            <person name="Lindquist E.A."/>
            <person name="Lipzen A."/>
            <person name="Lundell T."/>
            <person name="Morin E."/>
            <person name="Murat C."/>
            <person name="Sun H."/>
            <person name="Tunlid A."/>
            <person name="Henrissat B."/>
            <person name="Grigoriev I.V."/>
            <person name="Hibbett D.S."/>
            <person name="Martin F."/>
            <person name="Nordberg H.P."/>
            <person name="Cantor M.N."/>
            <person name="Hua S.X."/>
        </authorList>
    </citation>
    <scope>NUCLEOTIDE SEQUENCE [LARGE SCALE GENOMIC DNA]</scope>
    <source>
        <strain evidence="2 3">F 1598</strain>
    </source>
</reference>
<reference evidence="3" key="2">
    <citation type="submission" date="2015-01" db="EMBL/GenBank/DDBJ databases">
        <title>Evolutionary Origins and Diversification of the Mycorrhizal Mutualists.</title>
        <authorList>
            <consortium name="DOE Joint Genome Institute"/>
            <consortium name="Mycorrhizal Genomics Consortium"/>
            <person name="Kohler A."/>
            <person name="Kuo A."/>
            <person name="Nagy L.G."/>
            <person name="Floudas D."/>
            <person name="Copeland A."/>
            <person name="Barry K.W."/>
            <person name="Cichocki N."/>
            <person name="Veneault-Fourrey C."/>
            <person name="LaButti K."/>
            <person name="Lindquist E.A."/>
            <person name="Lipzen A."/>
            <person name="Lundell T."/>
            <person name="Morin E."/>
            <person name="Murat C."/>
            <person name="Riley R."/>
            <person name="Ohm R."/>
            <person name="Sun H."/>
            <person name="Tunlid A."/>
            <person name="Henrissat B."/>
            <person name="Grigoriev I.V."/>
            <person name="Hibbett D.S."/>
            <person name="Martin F."/>
        </authorList>
    </citation>
    <scope>NUCLEOTIDE SEQUENCE [LARGE SCALE GENOMIC DNA]</scope>
    <source>
        <strain evidence="3">F 1598</strain>
    </source>
</reference>
<feature type="compositionally biased region" description="Polar residues" evidence="1">
    <location>
        <begin position="23"/>
        <end position="33"/>
    </location>
</feature>
<feature type="compositionally biased region" description="Basic and acidic residues" evidence="1">
    <location>
        <begin position="89"/>
        <end position="99"/>
    </location>
</feature>
<proteinExistence type="predicted"/>
<feature type="compositionally biased region" description="Basic residues" evidence="1">
    <location>
        <begin position="100"/>
        <end position="110"/>
    </location>
</feature>
<dbReference type="InParanoid" id="A0A0C3BHF2"/>
<feature type="compositionally biased region" description="Polar residues" evidence="1">
    <location>
        <begin position="1"/>
        <end position="10"/>
    </location>
</feature>